<protein>
    <submittedName>
        <fullName evidence="2">Uncharacterized protein</fullName>
    </submittedName>
</protein>
<gene>
    <name evidence="2" type="ORF">ENS06_06075</name>
</gene>
<dbReference type="AlphaFoldDB" id="A0A832EA48"/>
<organism evidence="2">
    <name type="scientific">Desulfacinum infernum</name>
    <dbReference type="NCBI Taxonomy" id="35837"/>
    <lineage>
        <taxon>Bacteria</taxon>
        <taxon>Pseudomonadati</taxon>
        <taxon>Thermodesulfobacteriota</taxon>
        <taxon>Syntrophobacteria</taxon>
        <taxon>Syntrophobacterales</taxon>
        <taxon>Syntrophobacteraceae</taxon>
        <taxon>Desulfacinum</taxon>
    </lineage>
</organism>
<name>A0A832EA48_9BACT</name>
<keyword evidence="1" id="KW-0732">Signal</keyword>
<reference evidence="2" key="1">
    <citation type="journal article" date="2020" name="mSystems">
        <title>Genome- and Community-Level Interaction Insights into Carbon Utilization and Element Cycling Functions of Hydrothermarchaeota in Hydrothermal Sediment.</title>
        <authorList>
            <person name="Zhou Z."/>
            <person name="Liu Y."/>
            <person name="Xu W."/>
            <person name="Pan J."/>
            <person name="Luo Z.H."/>
            <person name="Li M."/>
        </authorList>
    </citation>
    <scope>NUCLEOTIDE SEQUENCE [LARGE SCALE GENOMIC DNA]</scope>
    <source>
        <strain evidence="2">SpSt-456</strain>
    </source>
</reference>
<feature type="signal peptide" evidence="1">
    <location>
        <begin position="1"/>
        <end position="25"/>
    </location>
</feature>
<proteinExistence type="predicted"/>
<comment type="caution">
    <text evidence="2">The sequence shown here is derived from an EMBL/GenBank/DDBJ whole genome shotgun (WGS) entry which is preliminary data.</text>
</comment>
<dbReference type="EMBL" id="DSTK01000017">
    <property type="protein sequence ID" value="HFK96877.1"/>
    <property type="molecule type" value="Genomic_DNA"/>
</dbReference>
<feature type="chain" id="PRO_5032443847" evidence="1">
    <location>
        <begin position="26"/>
        <end position="106"/>
    </location>
</feature>
<evidence type="ECO:0000256" key="1">
    <source>
        <dbReference type="SAM" id="SignalP"/>
    </source>
</evidence>
<sequence length="106" mass="11940">MKKKLFWISLVALGLGLLPGFSAFADPSPDELYGKYVDKRIQNCDRKASYGTCAGNHLRACAQKAVAEGAFLKAHREELIERLKAEQVKPAEYKVNYYLIKTFAKQ</sequence>
<evidence type="ECO:0000313" key="2">
    <source>
        <dbReference type="EMBL" id="HFK96877.1"/>
    </source>
</evidence>
<accession>A0A832EA48</accession>